<evidence type="ECO:0000313" key="4">
    <source>
        <dbReference type="Proteomes" id="UP000030651"/>
    </source>
</evidence>
<keyword evidence="4" id="KW-1185">Reference proteome</keyword>
<dbReference type="GeneID" id="19278143"/>
<dbReference type="OrthoDB" id="424402at2759"/>
<dbReference type="GO" id="GO:0003676">
    <property type="term" value="F:nucleic acid binding"/>
    <property type="evidence" value="ECO:0007669"/>
    <property type="project" value="InterPro"/>
</dbReference>
<organism evidence="3 4">
    <name type="scientific">Pestalotiopsis fici (strain W106-1 / CGMCC3.15140)</name>
    <dbReference type="NCBI Taxonomy" id="1229662"/>
    <lineage>
        <taxon>Eukaryota</taxon>
        <taxon>Fungi</taxon>
        <taxon>Dikarya</taxon>
        <taxon>Ascomycota</taxon>
        <taxon>Pezizomycotina</taxon>
        <taxon>Sordariomycetes</taxon>
        <taxon>Xylariomycetidae</taxon>
        <taxon>Amphisphaeriales</taxon>
        <taxon>Sporocadaceae</taxon>
        <taxon>Pestalotiopsis</taxon>
    </lineage>
</organism>
<accession>W3WPA8</accession>
<dbReference type="Pfam" id="PF01918">
    <property type="entry name" value="Alba"/>
    <property type="match status" value="1"/>
</dbReference>
<dbReference type="KEGG" id="pfy:PFICI_13130"/>
<dbReference type="InterPro" id="IPR002775">
    <property type="entry name" value="DNA/RNA-bd_Alba-like"/>
</dbReference>
<gene>
    <name evidence="3" type="ORF">PFICI_13130</name>
</gene>
<evidence type="ECO:0000256" key="1">
    <source>
        <dbReference type="SAM" id="MobiDB-lite"/>
    </source>
</evidence>
<dbReference type="OMA" id="CKMITVA"/>
<evidence type="ECO:0000259" key="2">
    <source>
        <dbReference type="Pfam" id="PF01918"/>
    </source>
</evidence>
<proteinExistence type="predicted"/>
<dbReference type="HOGENOM" id="CLU_057902_3_0_1"/>
<name>W3WPA8_PESFW</name>
<dbReference type="RefSeq" id="XP_007839902.1">
    <property type="nucleotide sequence ID" value="XM_007841711.1"/>
</dbReference>
<evidence type="ECO:0000313" key="3">
    <source>
        <dbReference type="EMBL" id="ETS74646.1"/>
    </source>
</evidence>
<feature type="region of interest" description="Disordered" evidence="1">
    <location>
        <begin position="1"/>
        <end position="46"/>
    </location>
</feature>
<dbReference type="EMBL" id="KI912119">
    <property type="protein sequence ID" value="ETS74646.1"/>
    <property type="molecule type" value="Genomic_DNA"/>
</dbReference>
<dbReference type="AlphaFoldDB" id="W3WPA8"/>
<sequence length="233" mass="25756">MPAEDSASSEGRAPLQEKRKRVASDETTASARRPPNKRARLAADLSLSQPDDRRALEAVESKYDVQVHSIVSSTKIQTKVISALRHLSESAPADADLVSGKQRIVVLKGAAAVAGKLVSIAEIAKREVAAHENGAWFQYIALGQEIKETHREKPVIVEETILDGRNKSNNHEPEEDEEDDFEYMKTPFERALEGKPKKHAVAIMSLFLSRASVEELKRRFSEQSGTSSTQIKT</sequence>
<feature type="domain" description="DNA/RNA-binding protein Alba-like" evidence="2">
    <location>
        <begin position="68"/>
        <end position="130"/>
    </location>
</feature>
<dbReference type="eggNOG" id="ENOG502SW4P">
    <property type="taxonomic scope" value="Eukaryota"/>
</dbReference>
<protein>
    <recommendedName>
        <fullName evidence="2">DNA/RNA-binding protein Alba-like domain-containing protein</fullName>
    </recommendedName>
</protein>
<dbReference type="Proteomes" id="UP000030651">
    <property type="component" value="Unassembled WGS sequence"/>
</dbReference>
<reference evidence="4" key="1">
    <citation type="journal article" date="2015" name="BMC Genomics">
        <title>Genomic and transcriptomic analysis of the endophytic fungus Pestalotiopsis fici reveals its lifestyle and high potential for synthesis of natural products.</title>
        <authorList>
            <person name="Wang X."/>
            <person name="Zhang X."/>
            <person name="Liu L."/>
            <person name="Xiang M."/>
            <person name="Wang W."/>
            <person name="Sun X."/>
            <person name="Che Y."/>
            <person name="Guo L."/>
            <person name="Liu G."/>
            <person name="Guo L."/>
            <person name="Wang C."/>
            <person name="Yin W.B."/>
            <person name="Stadler M."/>
            <person name="Zhang X."/>
            <person name="Liu X."/>
        </authorList>
    </citation>
    <scope>NUCLEOTIDE SEQUENCE [LARGE SCALE GENOMIC DNA]</scope>
    <source>
        <strain evidence="4">W106-1 / CGMCC3.15140</strain>
    </source>
</reference>
<dbReference type="InParanoid" id="W3WPA8"/>